<dbReference type="AlphaFoldDB" id="A0AAI9GLA9"/>
<dbReference type="RefSeq" id="WP_045288173.1">
    <property type="nucleotide sequence ID" value="NZ_CACVCI010000001.1"/>
</dbReference>
<sequence length="71" mass="7899">MKQPQSVAGSYAEACELLRSGQVKHVLLNWDIGSDELFRLVSDWGDTGARIKKQGNNFIISLKGFPVPRQP</sequence>
<organism evidence="1">
    <name type="scientific">Pluralibacter gergoviae</name>
    <name type="common">Enterobacter gergoviae</name>
    <dbReference type="NCBI Taxonomy" id="61647"/>
    <lineage>
        <taxon>Bacteria</taxon>
        <taxon>Pseudomonadati</taxon>
        <taxon>Pseudomonadota</taxon>
        <taxon>Gammaproteobacteria</taxon>
        <taxon>Enterobacterales</taxon>
        <taxon>Enterobacteriaceae</taxon>
        <taxon>Pluralibacter</taxon>
    </lineage>
</organism>
<dbReference type="EMBL" id="JAVDNV010000009">
    <property type="protein sequence ID" value="MDQ2310154.1"/>
    <property type="molecule type" value="Genomic_DNA"/>
</dbReference>
<evidence type="ECO:0000313" key="2">
    <source>
        <dbReference type="EMBL" id="MDQ2310154.1"/>
    </source>
</evidence>
<reference evidence="2" key="1">
    <citation type="submission" date="2023-08" db="EMBL/GenBank/DDBJ databases">
        <title>WGS of pathogenic bacterial species, Los Angeles County Public Health Laboratories.</title>
        <authorList>
            <person name="Garrigues J.M."/>
            <person name="Green N.M."/>
        </authorList>
    </citation>
    <scope>NUCLEOTIDE SEQUENCE</scope>
    <source>
        <strain evidence="2">LACPHL-BACT-2023-00068</strain>
    </source>
</reference>
<dbReference type="Proteomes" id="UP001236270">
    <property type="component" value="Unassembled WGS sequence"/>
</dbReference>
<evidence type="ECO:0000313" key="1">
    <source>
        <dbReference type="EMBL" id="EML1473447.1"/>
    </source>
</evidence>
<accession>A0AAI9GLA9</accession>
<reference evidence="1" key="2">
    <citation type="submission" date="2024-02" db="EMBL/GenBank/DDBJ databases">
        <authorList>
            <consortium name="Clinical and Environmental Microbiology Branch: Whole genome sequencing antimicrobial resistance pathogens in the healthcare setting"/>
        </authorList>
    </citation>
    <scope>NUCLEOTIDE SEQUENCE</scope>
    <source>
        <strain evidence="1">2021DK-00143</strain>
    </source>
</reference>
<name>A0AAI9GLA9_PLUGE</name>
<dbReference type="GeneID" id="61383784"/>
<comment type="caution">
    <text evidence="1">The sequence shown here is derived from an EMBL/GenBank/DDBJ whole genome shotgun (WGS) entry which is preliminary data.</text>
</comment>
<dbReference type="EMBL" id="ABLOKC030000030">
    <property type="protein sequence ID" value="EML1473447.1"/>
    <property type="molecule type" value="Genomic_DNA"/>
</dbReference>
<gene>
    <name evidence="1" type="ORF">QEG54_004250</name>
    <name evidence="2" type="ORF">RBJ30_13765</name>
</gene>
<proteinExistence type="predicted"/>
<protein>
    <submittedName>
        <fullName evidence="1">Uncharacterized protein</fullName>
    </submittedName>
</protein>